<keyword evidence="1" id="KW-1133">Transmembrane helix</keyword>
<dbReference type="InterPro" id="IPR015655">
    <property type="entry name" value="PP2C"/>
</dbReference>
<dbReference type="InterPro" id="IPR001932">
    <property type="entry name" value="PPM-type_phosphatase-like_dom"/>
</dbReference>
<name>A0A6A5TSL9_9PLEO</name>
<sequence length="597" mass="65817">MTLVRWRTASRHLQAQNASFFPRIQSSLAARSRTYLRPPTATNARPCIPSERVNQLPSRVIPSCHPVSLRQYFSQLSKLRANPSRSPPHHLTPTLHSAFPTKTVIFLLLIGGLVYYFIDIELADFSDQISETFAGDNAARPLHFFDSKEAVDHYMQFHVLDLGTPLKDAEVLRSFNERFSEMAGGWELSVEEAVEVGMPVTHGCRFKSNEPCEDYFAIGTAPGPGSKPWNFWSIYDGHAGRHTAIHLQWTMHPALSRALSNLSPTASSTQIISTIKSVFTTLDNDLMSRARHAANWYPAANASAIAALTPAFHGSCALVAAFDPSTNKLRVACTGDSRAVLGRWDTLEGKYIAQPLSEDQTGFNPSEVSRIKAAHPDEDDILSPTSGRLLGMAITRAFGDHRWKWDNELVKLCQIKFWGTPPRLGSKTPPYLTAEPEVTETDIVHADAPGEAKGKGKGKDNTSALSKSDFMILASDGLWDHMPSATAVQCVQSWLEARARGNGLVSQDPLLPVPVFNTSMTLDPGVEYDVETGKEITWQADPKFFAIEDDNAAVCLVRNAMGGTRRGLFMGLFSLAGPLCRDAVDDTTVMWLCWLMK</sequence>
<dbReference type="GO" id="GO:0005739">
    <property type="term" value="C:mitochondrion"/>
    <property type="evidence" value="ECO:0007669"/>
    <property type="project" value="TreeGrafter"/>
</dbReference>
<reference evidence="3" key="1">
    <citation type="journal article" date="2020" name="Stud. Mycol.">
        <title>101 Dothideomycetes genomes: a test case for predicting lifestyles and emergence of pathogens.</title>
        <authorList>
            <person name="Haridas S."/>
            <person name="Albert R."/>
            <person name="Binder M."/>
            <person name="Bloem J."/>
            <person name="Labutti K."/>
            <person name="Salamov A."/>
            <person name="Andreopoulos B."/>
            <person name="Baker S."/>
            <person name="Barry K."/>
            <person name="Bills G."/>
            <person name="Bluhm B."/>
            <person name="Cannon C."/>
            <person name="Castanera R."/>
            <person name="Culley D."/>
            <person name="Daum C."/>
            <person name="Ezra D."/>
            <person name="Gonzalez J."/>
            <person name="Henrissat B."/>
            <person name="Kuo A."/>
            <person name="Liang C."/>
            <person name="Lipzen A."/>
            <person name="Lutzoni F."/>
            <person name="Magnuson J."/>
            <person name="Mondo S."/>
            <person name="Nolan M."/>
            <person name="Ohm R."/>
            <person name="Pangilinan J."/>
            <person name="Park H.-J."/>
            <person name="Ramirez L."/>
            <person name="Alfaro M."/>
            <person name="Sun H."/>
            <person name="Tritt A."/>
            <person name="Yoshinaga Y."/>
            <person name="Zwiers L.-H."/>
            <person name="Turgeon B."/>
            <person name="Goodwin S."/>
            <person name="Spatafora J."/>
            <person name="Crous P."/>
            <person name="Grigoriev I."/>
        </authorList>
    </citation>
    <scope>NUCLEOTIDE SEQUENCE</scope>
    <source>
        <strain evidence="3">CBS 675.92</strain>
    </source>
</reference>
<dbReference type="CDD" id="cd00143">
    <property type="entry name" value="PP2Cc"/>
    <property type="match status" value="1"/>
</dbReference>
<dbReference type="SMART" id="SM00332">
    <property type="entry name" value="PP2Cc"/>
    <property type="match status" value="1"/>
</dbReference>
<dbReference type="Pfam" id="PF00481">
    <property type="entry name" value="PP2C"/>
    <property type="match status" value="2"/>
</dbReference>
<dbReference type="OrthoDB" id="420076at2759"/>
<evidence type="ECO:0000259" key="2">
    <source>
        <dbReference type="PROSITE" id="PS51746"/>
    </source>
</evidence>
<organism evidence="3 4">
    <name type="scientific">Byssothecium circinans</name>
    <dbReference type="NCBI Taxonomy" id="147558"/>
    <lineage>
        <taxon>Eukaryota</taxon>
        <taxon>Fungi</taxon>
        <taxon>Dikarya</taxon>
        <taxon>Ascomycota</taxon>
        <taxon>Pezizomycotina</taxon>
        <taxon>Dothideomycetes</taxon>
        <taxon>Pleosporomycetidae</taxon>
        <taxon>Pleosporales</taxon>
        <taxon>Massarineae</taxon>
        <taxon>Massarinaceae</taxon>
        <taxon>Byssothecium</taxon>
    </lineage>
</organism>
<gene>
    <name evidence="3" type="ORF">CC80DRAFT_94299</name>
</gene>
<dbReference type="PANTHER" id="PTHR13832">
    <property type="entry name" value="PROTEIN PHOSPHATASE 2C"/>
    <property type="match status" value="1"/>
</dbReference>
<proteinExistence type="predicted"/>
<dbReference type="PROSITE" id="PS51746">
    <property type="entry name" value="PPM_2"/>
    <property type="match status" value="1"/>
</dbReference>
<dbReference type="Gene3D" id="3.60.40.10">
    <property type="entry name" value="PPM-type phosphatase domain"/>
    <property type="match status" value="1"/>
</dbReference>
<feature type="transmembrane region" description="Helical" evidence="1">
    <location>
        <begin position="99"/>
        <end position="118"/>
    </location>
</feature>
<dbReference type="EMBL" id="ML976995">
    <property type="protein sequence ID" value="KAF1955398.1"/>
    <property type="molecule type" value="Genomic_DNA"/>
</dbReference>
<accession>A0A6A5TSL9</accession>
<protein>
    <submittedName>
        <fullName evidence="3">Protein serine/threonine phosphatase 2C</fullName>
    </submittedName>
</protein>
<keyword evidence="1" id="KW-0812">Transmembrane</keyword>
<dbReference type="AlphaFoldDB" id="A0A6A5TSL9"/>
<keyword evidence="4" id="KW-1185">Reference proteome</keyword>
<dbReference type="Proteomes" id="UP000800035">
    <property type="component" value="Unassembled WGS sequence"/>
</dbReference>
<feature type="domain" description="PPM-type phosphatase" evidence="2">
    <location>
        <begin position="195"/>
        <end position="559"/>
    </location>
</feature>
<dbReference type="InterPro" id="IPR036457">
    <property type="entry name" value="PPM-type-like_dom_sf"/>
</dbReference>
<dbReference type="SUPFAM" id="SSF81606">
    <property type="entry name" value="PP2C-like"/>
    <property type="match status" value="1"/>
</dbReference>
<keyword evidence="1" id="KW-0472">Membrane</keyword>
<evidence type="ECO:0000313" key="4">
    <source>
        <dbReference type="Proteomes" id="UP000800035"/>
    </source>
</evidence>
<dbReference type="GO" id="GO:0004741">
    <property type="term" value="F:[pyruvate dehydrogenase (acetyl-transferring)]-phosphatase activity"/>
    <property type="evidence" value="ECO:0007669"/>
    <property type="project" value="TreeGrafter"/>
</dbReference>
<evidence type="ECO:0000313" key="3">
    <source>
        <dbReference type="EMBL" id="KAF1955398.1"/>
    </source>
</evidence>
<dbReference type="PANTHER" id="PTHR13832:SF792">
    <property type="entry name" value="GM14286P"/>
    <property type="match status" value="1"/>
</dbReference>
<evidence type="ECO:0000256" key="1">
    <source>
        <dbReference type="SAM" id="Phobius"/>
    </source>
</evidence>